<dbReference type="GO" id="GO:0005737">
    <property type="term" value="C:cytoplasm"/>
    <property type="evidence" value="ECO:0007669"/>
    <property type="project" value="TreeGrafter"/>
</dbReference>
<accession>A0AAD8NLQ0</accession>
<dbReference type="InterPro" id="IPR002773">
    <property type="entry name" value="Deoxyhypusine_synthase"/>
</dbReference>
<dbReference type="InterPro" id="IPR029035">
    <property type="entry name" value="DHS-like_NAD/FAD-binding_dom"/>
</dbReference>
<dbReference type="AlphaFoldDB" id="A0AAD8NLQ0"/>
<dbReference type="FunFam" id="3.40.910.10:FF:000002">
    <property type="entry name" value="Deoxyhypusine synthase"/>
    <property type="match status" value="1"/>
</dbReference>
<evidence type="ECO:0000256" key="3">
    <source>
        <dbReference type="ARBA" id="ARBA00005041"/>
    </source>
</evidence>
<dbReference type="InterPro" id="IPR036982">
    <property type="entry name" value="Deoxyhypusine_synthase_sf"/>
</dbReference>
<evidence type="ECO:0000256" key="7">
    <source>
        <dbReference type="ARBA" id="ARBA00023027"/>
    </source>
</evidence>
<comment type="pathway">
    <text evidence="3">Protein modification; eIF5A hypusination.</text>
</comment>
<comment type="cofactor">
    <cofactor evidence="2">
        <name>NAD(+)</name>
        <dbReference type="ChEBI" id="CHEBI:57540"/>
    </cofactor>
</comment>
<proteinExistence type="inferred from homology"/>
<comment type="caution">
    <text evidence="9">The sequence shown here is derived from an EMBL/GenBank/DDBJ whole genome shotgun (WGS) entry which is preliminary data.</text>
</comment>
<dbReference type="GO" id="GO:0034038">
    <property type="term" value="F:deoxyhypusine synthase activity"/>
    <property type="evidence" value="ECO:0007669"/>
    <property type="project" value="UniProtKB-EC"/>
</dbReference>
<reference evidence="9" key="1">
    <citation type="journal article" date="2023" name="bioRxiv">
        <title>Improved chromosome-level genome assembly for marigold (Tagetes erecta).</title>
        <authorList>
            <person name="Jiang F."/>
            <person name="Yuan L."/>
            <person name="Wang S."/>
            <person name="Wang H."/>
            <person name="Xu D."/>
            <person name="Wang A."/>
            <person name="Fan W."/>
        </authorList>
    </citation>
    <scope>NUCLEOTIDE SEQUENCE</scope>
    <source>
        <strain evidence="9">WSJ</strain>
        <tissue evidence="9">Leaf</tissue>
    </source>
</reference>
<dbReference type="PANTHER" id="PTHR11703:SF0">
    <property type="entry name" value="DEOXYHYPUSINE SYNTHASE"/>
    <property type="match status" value="1"/>
</dbReference>
<keyword evidence="6" id="KW-0808">Transferase</keyword>
<evidence type="ECO:0000256" key="6">
    <source>
        <dbReference type="ARBA" id="ARBA00022679"/>
    </source>
</evidence>
<dbReference type="Proteomes" id="UP001229421">
    <property type="component" value="Unassembled WGS sequence"/>
</dbReference>
<dbReference type="EMBL" id="JAUHHV010000006">
    <property type="protein sequence ID" value="KAK1420630.1"/>
    <property type="molecule type" value="Genomic_DNA"/>
</dbReference>
<comment type="catalytic activity">
    <reaction evidence="1">
        <text>[eIF5A protein]-L-lysine + spermidine = [eIF5A protein]-deoxyhypusine + propane-1,3-diamine</text>
        <dbReference type="Rhea" id="RHEA:33299"/>
        <dbReference type="Rhea" id="RHEA-COMP:10143"/>
        <dbReference type="Rhea" id="RHEA-COMP:10144"/>
        <dbReference type="ChEBI" id="CHEBI:29969"/>
        <dbReference type="ChEBI" id="CHEBI:57484"/>
        <dbReference type="ChEBI" id="CHEBI:57834"/>
        <dbReference type="ChEBI" id="CHEBI:82657"/>
        <dbReference type="EC" id="2.5.1.46"/>
    </reaction>
</comment>
<keyword evidence="10" id="KW-1185">Reference proteome</keyword>
<evidence type="ECO:0000313" key="10">
    <source>
        <dbReference type="Proteomes" id="UP001229421"/>
    </source>
</evidence>
<dbReference type="NCBIfam" id="TIGR00321">
    <property type="entry name" value="dhys"/>
    <property type="match status" value="1"/>
</dbReference>
<comment type="similarity">
    <text evidence="4">Belongs to the deoxyhypusine synthase family.</text>
</comment>
<sequence length="734" mass="81843">MKKEAAEELRSVVFKESESLEGASPKIQGYDFNNRLNVSDLLQSLGLTGFQASHFDDAIQIVNQMLEWRLSHEEITENCSELEKNPTYRESVKCKIFLGVTSNLISSGVRDIIRYLVEHRMVDVVVTAGDGIAEDIIKCLADTYLGDCSLPGAALRSKGLSRIGNLLVPDDNYRKFEDWAMPLFDQMLEEQNTQHVLWTPSKVAARLGKEINDERSYLYWAYKNDIPIFCSGFTEMGSFRKLLSLHSFRNPDIHDLVVLPSEDSKLLENEVMHANPRKIGMITLGGGLPQIQICDTLRMHNGADYAVFINAAHEFDGSDSGASPEEAVSWGAIRASAKFIKVHCDATVAFPFLVAKTFAATIEKTIESKIKEVTKKAKVVENLRSSVYKESQRLEDTAKVRGYDFNLGVNYSQILKSLFFTGFQATNLGDAIETVNQMLEWRLSHEEITEDCSEEEKNPTYRESVRCKIFLGFTSNLISSGVRDVIRYLVQHSMVDVIVTTTGGIEEDIIKCLADTYRGDFSLPGAALRSKGLNRIGNLLVPNANYCKFEDWVIPIFDKMLEEQKTQHVLWTPSKLIARLGKEINNESSYLYWAYKNGIPVFCPGLTDGSLGDMLYFQSFRSPGLIVDVVKDIEAMNGQAVHANPSKTGMIILGGGLAKHHICNANMMRNGADYAVFINTAQEFDGSDSGAHPDEAKSWGKIRASAKSVKVHCDATIAFPLLVAETFAAMKEND</sequence>
<dbReference type="Gene3D" id="3.40.910.10">
    <property type="entry name" value="Deoxyhypusine synthase"/>
    <property type="match status" value="2"/>
</dbReference>
<evidence type="ECO:0000313" key="9">
    <source>
        <dbReference type="EMBL" id="KAK1420630.1"/>
    </source>
</evidence>
<evidence type="ECO:0000256" key="5">
    <source>
        <dbReference type="ARBA" id="ARBA00012683"/>
    </source>
</evidence>
<evidence type="ECO:0000256" key="4">
    <source>
        <dbReference type="ARBA" id="ARBA00009892"/>
    </source>
</evidence>
<evidence type="ECO:0000256" key="1">
    <source>
        <dbReference type="ARBA" id="ARBA00000952"/>
    </source>
</evidence>
<evidence type="ECO:0000256" key="2">
    <source>
        <dbReference type="ARBA" id="ARBA00001911"/>
    </source>
</evidence>
<dbReference type="SUPFAM" id="SSF52467">
    <property type="entry name" value="DHS-like NAD/FAD-binding domain"/>
    <property type="match status" value="2"/>
</dbReference>
<organism evidence="9 10">
    <name type="scientific">Tagetes erecta</name>
    <name type="common">African marigold</name>
    <dbReference type="NCBI Taxonomy" id="13708"/>
    <lineage>
        <taxon>Eukaryota</taxon>
        <taxon>Viridiplantae</taxon>
        <taxon>Streptophyta</taxon>
        <taxon>Embryophyta</taxon>
        <taxon>Tracheophyta</taxon>
        <taxon>Spermatophyta</taxon>
        <taxon>Magnoliopsida</taxon>
        <taxon>eudicotyledons</taxon>
        <taxon>Gunneridae</taxon>
        <taxon>Pentapetalae</taxon>
        <taxon>asterids</taxon>
        <taxon>campanulids</taxon>
        <taxon>Asterales</taxon>
        <taxon>Asteraceae</taxon>
        <taxon>Asteroideae</taxon>
        <taxon>Heliantheae alliance</taxon>
        <taxon>Tageteae</taxon>
        <taxon>Tagetes</taxon>
    </lineage>
</organism>
<dbReference type="PANTHER" id="PTHR11703">
    <property type="entry name" value="DEOXYHYPUSINE SYNTHASE"/>
    <property type="match status" value="1"/>
</dbReference>
<evidence type="ECO:0000256" key="8">
    <source>
        <dbReference type="ARBA" id="ARBA00023256"/>
    </source>
</evidence>
<dbReference type="FunFam" id="3.40.910.10:FF:000001">
    <property type="entry name" value="Probable deoxyhypusine synthase"/>
    <property type="match status" value="1"/>
</dbReference>
<gene>
    <name evidence="9" type="ORF">QVD17_22375</name>
</gene>
<name>A0AAD8NLQ0_TARER</name>
<protein>
    <recommendedName>
        <fullName evidence="5">deoxyhypusine synthase</fullName>
        <ecNumber evidence="5">2.5.1.46</ecNumber>
    </recommendedName>
</protein>
<dbReference type="Pfam" id="PF01916">
    <property type="entry name" value="DS"/>
    <property type="match status" value="2"/>
</dbReference>
<dbReference type="EC" id="2.5.1.46" evidence="5"/>
<keyword evidence="8" id="KW-0386">Hypusine biosynthesis</keyword>
<keyword evidence="7" id="KW-0520">NAD</keyword>